<evidence type="ECO:0000256" key="2">
    <source>
        <dbReference type="ARBA" id="ARBA00006024"/>
    </source>
</evidence>
<dbReference type="PANTHER" id="PTHR43079:SF1">
    <property type="entry name" value="CADMIUM_ZINC-TRANSPORTING ATPASE HMA1, CHLOROPLASTIC-RELATED"/>
    <property type="match status" value="1"/>
</dbReference>
<evidence type="ECO:0000256" key="7">
    <source>
        <dbReference type="ARBA" id="ARBA00022842"/>
    </source>
</evidence>
<dbReference type="Pfam" id="PF01978">
    <property type="entry name" value="TrmB"/>
    <property type="match status" value="1"/>
</dbReference>
<evidence type="ECO:0000256" key="5">
    <source>
        <dbReference type="ARBA" id="ARBA00022741"/>
    </source>
</evidence>
<feature type="transmembrane region" description="Helical" evidence="11">
    <location>
        <begin position="893"/>
        <end position="912"/>
    </location>
</feature>
<feature type="domain" description="Transcription regulator TrmB C-terminal" evidence="14">
    <location>
        <begin position="111"/>
        <end position="212"/>
    </location>
</feature>
<organism evidence="15 16">
    <name type="scientific">Chloroflexus aurantiacus (strain ATCC 29366 / DSM 635 / J-10-fl)</name>
    <dbReference type="NCBI Taxonomy" id="324602"/>
    <lineage>
        <taxon>Bacteria</taxon>
        <taxon>Bacillati</taxon>
        <taxon>Chloroflexota</taxon>
        <taxon>Chloroflexia</taxon>
        <taxon>Chloroflexales</taxon>
        <taxon>Chloroflexineae</taxon>
        <taxon>Chloroflexaceae</taxon>
        <taxon>Chloroflexus</taxon>
    </lineage>
</organism>
<dbReference type="NCBIfam" id="TIGR01512">
    <property type="entry name" value="ATPase-IB2_Cd"/>
    <property type="match status" value="1"/>
</dbReference>
<feature type="transmembrane region" description="Helical" evidence="11">
    <location>
        <begin position="525"/>
        <end position="544"/>
    </location>
</feature>
<dbReference type="SUPFAM" id="SSF81665">
    <property type="entry name" value="Calcium ATPase, transmembrane domain M"/>
    <property type="match status" value="1"/>
</dbReference>
<dbReference type="PRINTS" id="PR00119">
    <property type="entry name" value="CATATPASE"/>
</dbReference>
<keyword evidence="3 11" id="KW-0812">Transmembrane</keyword>
<evidence type="ECO:0000313" key="16">
    <source>
        <dbReference type="Proteomes" id="UP000002008"/>
    </source>
</evidence>
<keyword evidence="10 11" id="KW-0472">Membrane</keyword>
<dbReference type="Proteomes" id="UP000002008">
    <property type="component" value="Chromosome"/>
</dbReference>
<feature type="transmembrane region" description="Helical" evidence="11">
    <location>
        <begin position="556"/>
        <end position="581"/>
    </location>
</feature>
<feature type="domain" description="P-type ATPase A" evidence="12">
    <location>
        <begin position="405"/>
        <end position="504"/>
    </location>
</feature>
<dbReference type="InterPro" id="IPR002831">
    <property type="entry name" value="Tscrpt_reg_TrmB_N"/>
</dbReference>
<dbReference type="SUPFAM" id="SSF81653">
    <property type="entry name" value="Calcium ATPase, transduction domain A"/>
    <property type="match status" value="1"/>
</dbReference>
<dbReference type="KEGG" id="cau:Caur_3747"/>
<dbReference type="Gene3D" id="2.70.150.10">
    <property type="entry name" value="Calcium-transporting ATPase, cytoplasmic transduction domain A"/>
    <property type="match status" value="1"/>
</dbReference>
<dbReference type="Gene3D" id="1.10.10.10">
    <property type="entry name" value="Winged helix-like DNA-binding domain superfamily/Winged helix DNA-binding domain"/>
    <property type="match status" value="1"/>
</dbReference>
<dbReference type="InterPro" id="IPR051949">
    <property type="entry name" value="Cation_Transport_ATPase"/>
</dbReference>
<evidence type="ECO:0000259" key="12">
    <source>
        <dbReference type="Pfam" id="PF00122"/>
    </source>
</evidence>
<evidence type="ECO:0000259" key="13">
    <source>
        <dbReference type="Pfam" id="PF01978"/>
    </source>
</evidence>
<dbReference type="InterPro" id="IPR021586">
    <property type="entry name" value="Tscrpt_reg_TrmB_C"/>
</dbReference>
<evidence type="ECO:0000256" key="4">
    <source>
        <dbReference type="ARBA" id="ARBA00022723"/>
    </source>
</evidence>
<dbReference type="Pfam" id="PF00702">
    <property type="entry name" value="Hydrolase"/>
    <property type="match status" value="1"/>
</dbReference>
<dbReference type="GO" id="GO:0046872">
    <property type="term" value="F:metal ion binding"/>
    <property type="evidence" value="ECO:0007669"/>
    <property type="project" value="UniProtKB-KW"/>
</dbReference>
<dbReference type="SFLD" id="SFLDF00027">
    <property type="entry name" value="p-type_atpase"/>
    <property type="match status" value="1"/>
</dbReference>
<dbReference type="InParanoid" id="A9WBX3"/>
<comment type="subcellular location">
    <subcellularLocation>
        <location evidence="1">Cell membrane</location>
        <topology evidence="1">Multi-pass membrane protein</topology>
    </subcellularLocation>
</comment>
<dbReference type="CDD" id="cd09124">
    <property type="entry name" value="PLDc_like_TrmB_middle"/>
    <property type="match status" value="1"/>
</dbReference>
<dbReference type="STRING" id="324602.Caur_3747"/>
<dbReference type="RefSeq" id="WP_012259578.1">
    <property type="nucleotide sequence ID" value="NC_010175.1"/>
</dbReference>
<gene>
    <name evidence="15" type="ordered locus">Caur_3747</name>
</gene>
<dbReference type="InterPro" id="IPR036388">
    <property type="entry name" value="WH-like_DNA-bd_sf"/>
</dbReference>
<dbReference type="NCBIfam" id="TIGR01525">
    <property type="entry name" value="ATPase-IB_hvy"/>
    <property type="match status" value="1"/>
</dbReference>
<feature type="domain" description="Transcription regulator TrmB N-terminal" evidence="13">
    <location>
        <begin position="10"/>
        <end position="77"/>
    </location>
</feature>
<dbReference type="InterPro" id="IPR027256">
    <property type="entry name" value="P-typ_ATPase_IB"/>
</dbReference>
<keyword evidence="16" id="KW-1185">Reference proteome</keyword>
<keyword evidence="4 11" id="KW-0479">Metal-binding</keyword>
<dbReference type="GO" id="GO:0019829">
    <property type="term" value="F:ATPase-coupled monoatomic cation transmembrane transporter activity"/>
    <property type="evidence" value="ECO:0007669"/>
    <property type="project" value="InterPro"/>
</dbReference>
<dbReference type="InterPro" id="IPR023298">
    <property type="entry name" value="ATPase_P-typ_TM_dom_sf"/>
</dbReference>
<feature type="transmembrane region" description="Helical" evidence="11">
    <location>
        <begin position="864"/>
        <end position="887"/>
    </location>
</feature>
<protein>
    <submittedName>
        <fullName evidence="15">Heavy metal translocating P-type ATPase</fullName>
    </submittedName>
</protein>
<dbReference type="PROSITE" id="PS00154">
    <property type="entry name" value="ATPASE_E1_E2"/>
    <property type="match status" value="1"/>
</dbReference>
<feature type="transmembrane region" description="Helical" evidence="11">
    <location>
        <begin position="320"/>
        <end position="340"/>
    </location>
</feature>
<dbReference type="EMBL" id="CP000909">
    <property type="protein sequence ID" value="ABY36925.1"/>
    <property type="molecule type" value="Genomic_DNA"/>
</dbReference>
<dbReference type="GO" id="GO:0016887">
    <property type="term" value="F:ATP hydrolysis activity"/>
    <property type="evidence" value="ECO:0007669"/>
    <property type="project" value="InterPro"/>
</dbReference>
<accession>A9WBX3</accession>
<dbReference type="InterPro" id="IPR001757">
    <property type="entry name" value="P_typ_ATPase"/>
</dbReference>
<dbReference type="SUPFAM" id="SSF56784">
    <property type="entry name" value="HAD-like"/>
    <property type="match status" value="1"/>
</dbReference>
<dbReference type="AlphaFoldDB" id="A9WBX3"/>
<dbReference type="GO" id="GO:0005524">
    <property type="term" value="F:ATP binding"/>
    <property type="evidence" value="ECO:0007669"/>
    <property type="project" value="UniProtKB-UniRule"/>
</dbReference>
<keyword evidence="9 11" id="KW-1133">Transmembrane helix</keyword>
<comment type="similarity">
    <text evidence="2 11">Belongs to the cation transport ATPase (P-type) (TC 3.A.3) family. Type IB subfamily.</text>
</comment>
<keyword evidence="7" id="KW-0460">Magnesium</keyword>
<dbReference type="InterPro" id="IPR008250">
    <property type="entry name" value="ATPase_P-typ_transduc_dom_A_sf"/>
</dbReference>
<dbReference type="SFLD" id="SFLDG00002">
    <property type="entry name" value="C1.7:_P-type_atpase_like"/>
    <property type="match status" value="1"/>
</dbReference>
<dbReference type="CDD" id="cd07551">
    <property type="entry name" value="P-type_ATPase_HM_ZosA_PfeT-like"/>
    <property type="match status" value="1"/>
</dbReference>
<evidence type="ECO:0000256" key="9">
    <source>
        <dbReference type="ARBA" id="ARBA00022989"/>
    </source>
</evidence>
<dbReference type="InterPro" id="IPR036390">
    <property type="entry name" value="WH_DNA-bd_sf"/>
</dbReference>
<dbReference type="PANTHER" id="PTHR43079">
    <property type="entry name" value="PROBABLE CADMIUM/ZINC-TRANSPORTING ATPASE HMA1"/>
    <property type="match status" value="1"/>
</dbReference>
<dbReference type="InterPro" id="IPR059000">
    <property type="entry name" value="ATPase_P-type_domA"/>
</dbReference>
<name>A9WBX3_CHLAA</name>
<keyword evidence="6 11" id="KW-0067">ATP-binding</keyword>
<evidence type="ECO:0000313" key="15">
    <source>
        <dbReference type="EMBL" id="ABY36925.1"/>
    </source>
</evidence>
<evidence type="ECO:0000259" key="14">
    <source>
        <dbReference type="Pfam" id="PF11495"/>
    </source>
</evidence>
<dbReference type="SFLD" id="SFLDS00003">
    <property type="entry name" value="Haloacid_Dehalogenase"/>
    <property type="match status" value="1"/>
</dbReference>
<dbReference type="InterPro" id="IPR023214">
    <property type="entry name" value="HAD_sf"/>
</dbReference>
<dbReference type="eggNOG" id="COG1378">
    <property type="taxonomic scope" value="Bacteria"/>
</dbReference>
<keyword evidence="8" id="KW-1278">Translocase</keyword>
<dbReference type="PRINTS" id="PR00120">
    <property type="entry name" value="HATPASE"/>
</dbReference>
<evidence type="ECO:0000256" key="1">
    <source>
        <dbReference type="ARBA" id="ARBA00004651"/>
    </source>
</evidence>
<dbReference type="Gene3D" id="3.40.1110.10">
    <property type="entry name" value="Calcium-transporting ATPase, cytoplasmic domain N"/>
    <property type="match status" value="1"/>
</dbReference>
<dbReference type="FunCoup" id="A9WBX3">
    <property type="interactions" value="53"/>
</dbReference>
<dbReference type="Pfam" id="PF11495">
    <property type="entry name" value="Regulator_TrmB"/>
    <property type="match status" value="1"/>
</dbReference>
<dbReference type="InterPro" id="IPR036412">
    <property type="entry name" value="HAD-like_sf"/>
</dbReference>
<evidence type="ECO:0000256" key="6">
    <source>
        <dbReference type="ARBA" id="ARBA00022840"/>
    </source>
</evidence>
<dbReference type="FunFam" id="2.70.150.10:FF:000002">
    <property type="entry name" value="Copper-transporting ATPase 1, putative"/>
    <property type="match status" value="1"/>
</dbReference>
<dbReference type="EnsemblBacteria" id="ABY36925">
    <property type="protein sequence ID" value="ABY36925"/>
    <property type="gene ID" value="Caur_3747"/>
</dbReference>
<dbReference type="eggNOG" id="COG2217">
    <property type="taxonomic scope" value="Bacteria"/>
</dbReference>
<keyword evidence="11" id="KW-1003">Cell membrane</keyword>
<keyword evidence="5 11" id="KW-0547">Nucleotide-binding</keyword>
<dbReference type="HOGENOM" id="CLU_001771_6_3_0"/>
<evidence type="ECO:0000256" key="10">
    <source>
        <dbReference type="ARBA" id="ARBA00023136"/>
    </source>
</evidence>
<evidence type="ECO:0000256" key="3">
    <source>
        <dbReference type="ARBA" id="ARBA00022692"/>
    </source>
</evidence>
<proteinExistence type="inferred from homology"/>
<dbReference type="InterPro" id="IPR018303">
    <property type="entry name" value="ATPase_P-typ_P_site"/>
</dbReference>
<dbReference type="SUPFAM" id="SSF46785">
    <property type="entry name" value="Winged helix' DNA-binding domain"/>
    <property type="match status" value="1"/>
</dbReference>
<dbReference type="Gene3D" id="3.40.50.1000">
    <property type="entry name" value="HAD superfamily/HAD-like"/>
    <property type="match status" value="1"/>
</dbReference>
<dbReference type="NCBIfam" id="TIGR01494">
    <property type="entry name" value="ATPase_P-type"/>
    <property type="match status" value="1"/>
</dbReference>
<dbReference type="PATRIC" id="fig|324602.8.peg.4211"/>
<feature type="transmembrane region" description="Helical" evidence="11">
    <location>
        <begin position="295"/>
        <end position="314"/>
    </location>
</feature>
<evidence type="ECO:0000256" key="11">
    <source>
        <dbReference type="RuleBase" id="RU362081"/>
    </source>
</evidence>
<reference evidence="16" key="1">
    <citation type="journal article" date="2011" name="BMC Genomics">
        <title>Complete genome sequence of the filamentous anoxygenic phototrophic bacterium Chloroflexus aurantiacus.</title>
        <authorList>
            <person name="Tang K.H."/>
            <person name="Barry K."/>
            <person name="Chertkov O."/>
            <person name="Dalin E."/>
            <person name="Han C.S."/>
            <person name="Hauser L.J."/>
            <person name="Honchak B.M."/>
            <person name="Karbach L.E."/>
            <person name="Land M.L."/>
            <person name="Lapidus A."/>
            <person name="Larimer F.W."/>
            <person name="Mikhailova N."/>
            <person name="Pitluck S."/>
            <person name="Pierson B.K."/>
            <person name="Blankenship R.E."/>
        </authorList>
    </citation>
    <scope>NUCLEOTIDE SEQUENCE [LARGE SCALE GENOMIC DNA]</scope>
    <source>
        <strain evidence="16">ATCC 29366 / DSM 635 / J-10-fl</strain>
    </source>
</reference>
<dbReference type="Pfam" id="PF00122">
    <property type="entry name" value="E1-E2_ATPase"/>
    <property type="match status" value="1"/>
</dbReference>
<evidence type="ECO:0000256" key="8">
    <source>
        <dbReference type="ARBA" id="ARBA00022967"/>
    </source>
</evidence>
<dbReference type="InterPro" id="IPR023299">
    <property type="entry name" value="ATPase_P-typ_cyto_dom_N"/>
</dbReference>
<sequence>MENTNLLEQLTALGLTEYEARVYLALLTEYPATGYQISKLAGIPRSMVYEALGRLEGRGAVLKSVEEKATLYRPISPAILLDRYEREARERAEALRTQLMPLFHHEESDRLWNFSGRREALAAARDLIESAQHELMLVLTDADVEALYPALAAAHERGVALGVILTGEAPFSFGQVVRHPKRETELHGMVETLIVVADEREFLIASGHLATTATVTTNRNMVLIARQFIWMELFAQRIFARLGEDLLARASIQKIARFCTRNQCPARQWRGAIQMITTSRVTPRRLFTQFFQDETLEPAFVVLTLVGIVAGIWLEGAQAPAGLILAVHVATYFFGGFYAVRAIIEALKEWKIEVDLLMVLAALGAAYLGEFSEGAILLFLFSLSNVLQVYAMRRTEQAITALMQLRPDRVSIRRHDREYDVAIEEVQVGDVMLLRPGDRVPLDGVIERGAGTFDESALTGESMPVHKGPGMTVLAGTLNQTGALEVRVTKPASESTLARIIAMVSEAQSRKARSQSFLERFEQRYAIGVIGAVALFILLMPLFSGASFTDIFYRGMVLLTVASPCALVISVPAALLSAIAAGARRGVLFKGGVHLEELSRVRVIAFDKTGTLTFGKPVLTDLVPMNGLSEHELLTIVARAEQPSEHPIARAILQAAEERGIAIVPPEQFVAVTGMGVRALWDGGETLVGSPRLFREAGIEVPANLLAQADDLMKQGRGSVLFVWRDQQWLGLVAVMDRERPDAARQIAALRAVGIERIVMLTGDNPQVAEAMAQRLGIDEVYAGLLPADKLQRVEQLRQRYGGVAMVGDGVNDAPALAAATVGIAMGAAGTDAALETADLVLMSDDLSAIVYALRLSRQTQRVVWQNIVFALAVVVVLVLTTLTVGVPLPLGVVGHEGSTIIVVLNGLRLLIFR</sequence>
<dbReference type="GO" id="GO:0005886">
    <property type="term" value="C:plasma membrane"/>
    <property type="evidence" value="ECO:0007669"/>
    <property type="project" value="UniProtKB-SubCell"/>
</dbReference>
<dbReference type="InterPro" id="IPR044492">
    <property type="entry name" value="P_typ_ATPase_HD_dom"/>
</dbReference>